<dbReference type="SUPFAM" id="SSF52129">
    <property type="entry name" value="Caspase-like"/>
    <property type="match status" value="1"/>
</dbReference>
<evidence type="ECO:0000256" key="1">
    <source>
        <dbReference type="SAM" id="MobiDB-lite"/>
    </source>
</evidence>
<proteinExistence type="predicted"/>
<geneLocation type="plasmid" evidence="3 4">
    <name>pSVL1</name>
</geneLocation>
<dbReference type="RefSeq" id="WP_041134833.1">
    <property type="nucleotide sequence ID" value="NZ_CP010408.1"/>
</dbReference>
<organism evidence="3 4">
    <name type="scientific">Streptomyces vietnamensis</name>
    <dbReference type="NCBI Taxonomy" id="362257"/>
    <lineage>
        <taxon>Bacteria</taxon>
        <taxon>Bacillati</taxon>
        <taxon>Actinomycetota</taxon>
        <taxon>Actinomycetes</taxon>
        <taxon>Kitasatosporales</taxon>
        <taxon>Streptomycetaceae</taxon>
        <taxon>Streptomyces</taxon>
    </lineage>
</organism>
<dbReference type="HOGENOM" id="CLU_692461_0_0_11"/>
<keyword evidence="3" id="KW-0614">Plasmid</keyword>
<reference evidence="3 4" key="1">
    <citation type="submission" date="2014-12" db="EMBL/GenBank/DDBJ databases">
        <title>Complete genome sequence of Streptomyces vietnamensis strain GIMV4.0001, a genetic manipulable producer of the benzoisochromanequinone antibiotic granaticin.</title>
        <authorList>
            <person name="Deng M.R."/>
            <person name="Guo J."/>
            <person name="Ma L.Y."/>
            <person name="Feng G.D."/>
            <person name="Mo C.Y."/>
            <person name="Zhu H.H."/>
        </authorList>
    </citation>
    <scope>NUCLEOTIDE SEQUENCE [LARGE SCALE GENOMIC DNA]</scope>
    <source>
        <strain evidence="4">GIMV4.0001</strain>
        <plasmid evidence="3 4">pSVL1</plasmid>
    </source>
</reference>
<evidence type="ECO:0000313" key="3">
    <source>
        <dbReference type="EMBL" id="AJF70364.1"/>
    </source>
</evidence>
<feature type="domain" description="Peptidase C14 caspase" evidence="2">
    <location>
        <begin position="116"/>
        <end position="321"/>
    </location>
</feature>
<feature type="compositionally biased region" description="Basic residues" evidence="1">
    <location>
        <begin position="379"/>
        <end position="388"/>
    </location>
</feature>
<dbReference type="GO" id="GO:0006508">
    <property type="term" value="P:proteolysis"/>
    <property type="evidence" value="ECO:0007669"/>
    <property type="project" value="InterPro"/>
</dbReference>
<name>A0A0B5IPL3_9ACTN</name>
<sequence>MDEWALKEQFAVVVHRYLYSRVPDNRVCADLAEGVFASAMRQIRRTDAARDDVGELLLRLSRLAANQHQRTVTAPTGGESREWTRYPVAPERCGAHRTGHREAGSRPTCPDPQESRAVVVGASQQGTALPGVEASALKLAEQLGDLGVPRTVTLIGDEATPDATISALRAAAAEATDTLIFYFAGHGTTDLRGDLFLGSSSGSSITDTALPFTYVHDLVRGSQANRTLVILDACASGSALADFSDRTDAEDTAPGGPKEEYVLTATGPDGWALDRDPANPASPYTAFTTALLHVLTDRGADTCPYLDVPTLHRALSRRLANAALPTPHLFTRTSGPRSLALTFNPATHHDRLGNPEPDQCASPPAGDFAPSAEAGPSSRSRRRSRQRRSLGGSGPVVP</sequence>
<dbReference type="Proteomes" id="UP000031774">
    <property type="component" value="Plasmid pSVL1"/>
</dbReference>
<dbReference type="AlphaFoldDB" id="A0A0B5IPL3"/>
<dbReference type="KEGG" id="svt:SVTN_39875"/>
<dbReference type="InterPro" id="IPR029030">
    <property type="entry name" value="Caspase-like_dom_sf"/>
</dbReference>
<keyword evidence="4" id="KW-1185">Reference proteome</keyword>
<dbReference type="Pfam" id="PF00656">
    <property type="entry name" value="Peptidase_C14"/>
    <property type="match status" value="1"/>
</dbReference>
<feature type="region of interest" description="Disordered" evidence="1">
    <location>
        <begin position="327"/>
        <end position="398"/>
    </location>
</feature>
<dbReference type="InterPro" id="IPR011600">
    <property type="entry name" value="Pept_C14_caspase"/>
</dbReference>
<evidence type="ECO:0000313" key="4">
    <source>
        <dbReference type="Proteomes" id="UP000031774"/>
    </source>
</evidence>
<dbReference type="Gene3D" id="3.40.50.1460">
    <property type="match status" value="1"/>
</dbReference>
<dbReference type="GO" id="GO:0004197">
    <property type="term" value="F:cysteine-type endopeptidase activity"/>
    <property type="evidence" value="ECO:0007669"/>
    <property type="project" value="InterPro"/>
</dbReference>
<dbReference type="EMBL" id="CP010408">
    <property type="protein sequence ID" value="AJF70364.1"/>
    <property type="molecule type" value="Genomic_DNA"/>
</dbReference>
<feature type="compositionally biased region" description="Low complexity" evidence="1">
    <location>
        <begin position="369"/>
        <end position="378"/>
    </location>
</feature>
<protein>
    <recommendedName>
        <fullName evidence="2">Peptidase C14 caspase domain-containing protein</fullName>
    </recommendedName>
</protein>
<accession>A0A0B5IPL3</accession>
<gene>
    <name evidence="3" type="ORF">SVTN_39875</name>
</gene>
<evidence type="ECO:0000259" key="2">
    <source>
        <dbReference type="Pfam" id="PF00656"/>
    </source>
</evidence>